<proteinExistence type="predicted"/>
<dbReference type="Gene3D" id="3.40.50.2300">
    <property type="match status" value="1"/>
</dbReference>
<dbReference type="InterPro" id="IPR036971">
    <property type="entry name" value="PDEase_catalytic_dom_sf"/>
</dbReference>
<evidence type="ECO:0000256" key="8">
    <source>
        <dbReference type="SAM" id="Phobius"/>
    </source>
</evidence>
<dbReference type="GO" id="GO:0007165">
    <property type="term" value="P:signal transduction"/>
    <property type="evidence" value="ECO:0007669"/>
    <property type="project" value="InterPro"/>
</dbReference>
<feature type="domain" description="PDEase" evidence="9">
    <location>
        <begin position="337"/>
        <end position="459"/>
    </location>
</feature>
<feature type="transmembrane region" description="Helical" evidence="8">
    <location>
        <begin position="170"/>
        <end position="196"/>
    </location>
</feature>
<evidence type="ECO:0000259" key="9">
    <source>
        <dbReference type="PROSITE" id="PS51845"/>
    </source>
</evidence>
<dbReference type="InterPro" id="IPR002073">
    <property type="entry name" value="PDEase_catalytic_dom"/>
</dbReference>
<organism evidence="10 11">
    <name type="scientific">Thecamonas trahens ATCC 50062</name>
    <dbReference type="NCBI Taxonomy" id="461836"/>
    <lineage>
        <taxon>Eukaryota</taxon>
        <taxon>Apusozoa</taxon>
        <taxon>Apusomonadida</taxon>
        <taxon>Apusomonadidae</taxon>
        <taxon>Thecamonas</taxon>
    </lineage>
</organism>
<evidence type="ECO:0000256" key="3">
    <source>
        <dbReference type="ARBA" id="ARBA00022723"/>
    </source>
</evidence>
<dbReference type="GO" id="GO:0016020">
    <property type="term" value="C:membrane"/>
    <property type="evidence" value="ECO:0007669"/>
    <property type="project" value="UniProtKB-SubCell"/>
</dbReference>
<evidence type="ECO:0000313" key="10">
    <source>
        <dbReference type="EMBL" id="KNC50648.1"/>
    </source>
</evidence>
<evidence type="ECO:0000313" key="11">
    <source>
        <dbReference type="Proteomes" id="UP000054408"/>
    </source>
</evidence>
<keyword evidence="2 8" id="KW-0812">Transmembrane</keyword>
<comment type="subcellular location">
    <subcellularLocation>
        <location evidence="1">Membrane</location>
    </subcellularLocation>
</comment>
<gene>
    <name evidence="10" type="ORF">AMSG_11618</name>
</gene>
<name>A0A0L0DH66_THETB</name>
<keyword evidence="6 8" id="KW-0472">Membrane</keyword>
<keyword evidence="11" id="KW-1185">Reference proteome</keyword>
<evidence type="ECO:0000256" key="1">
    <source>
        <dbReference type="ARBA" id="ARBA00004370"/>
    </source>
</evidence>
<evidence type="ECO:0000256" key="4">
    <source>
        <dbReference type="ARBA" id="ARBA00022801"/>
    </source>
</evidence>
<dbReference type="GeneID" id="25569533"/>
<dbReference type="Pfam" id="PF01094">
    <property type="entry name" value="ANF_receptor"/>
    <property type="match status" value="1"/>
</dbReference>
<protein>
    <recommendedName>
        <fullName evidence="9">PDEase domain-containing protein</fullName>
    </recommendedName>
</protein>
<keyword evidence="7" id="KW-0175">Coiled coil</keyword>
<dbReference type="PROSITE" id="PS51845">
    <property type="entry name" value="PDEASE_I_2"/>
    <property type="match status" value="1"/>
</dbReference>
<evidence type="ECO:0000256" key="2">
    <source>
        <dbReference type="ARBA" id="ARBA00022692"/>
    </source>
</evidence>
<dbReference type="SUPFAM" id="SSF53822">
    <property type="entry name" value="Periplasmic binding protein-like I"/>
    <property type="match status" value="1"/>
</dbReference>
<keyword evidence="3" id="KW-0479">Metal-binding</keyword>
<evidence type="ECO:0000256" key="7">
    <source>
        <dbReference type="SAM" id="Coils"/>
    </source>
</evidence>
<dbReference type="GO" id="GO:0046872">
    <property type="term" value="F:metal ion binding"/>
    <property type="evidence" value="ECO:0007669"/>
    <property type="project" value="UniProtKB-KW"/>
</dbReference>
<dbReference type="AlphaFoldDB" id="A0A0L0DH66"/>
<keyword evidence="5 8" id="KW-1133">Transmembrane helix</keyword>
<dbReference type="PANTHER" id="PTHR11347">
    <property type="entry name" value="CYCLIC NUCLEOTIDE PHOSPHODIESTERASE"/>
    <property type="match status" value="1"/>
</dbReference>
<evidence type="ECO:0000256" key="5">
    <source>
        <dbReference type="ARBA" id="ARBA00022989"/>
    </source>
</evidence>
<dbReference type="RefSeq" id="XP_013762597.1">
    <property type="nucleotide sequence ID" value="XM_013907143.1"/>
</dbReference>
<dbReference type="STRING" id="461836.A0A0L0DH66"/>
<dbReference type="InterPro" id="IPR001828">
    <property type="entry name" value="ANF_lig-bd_rcpt"/>
</dbReference>
<dbReference type="OrthoDB" id="302535at2759"/>
<keyword evidence="4" id="KW-0378">Hydrolase</keyword>
<dbReference type="InterPro" id="IPR028082">
    <property type="entry name" value="Peripla_BP_I"/>
</dbReference>
<dbReference type="Gene3D" id="1.10.1300.10">
    <property type="entry name" value="3'5'-cyclic nucleotide phosphodiesterase, catalytic domain"/>
    <property type="match status" value="1"/>
</dbReference>
<dbReference type="GO" id="GO:0004114">
    <property type="term" value="F:3',5'-cyclic-nucleotide phosphodiesterase activity"/>
    <property type="evidence" value="ECO:0007669"/>
    <property type="project" value="InterPro"/>
</dbReference>
<reference evidence="10 11" key="1">
    <citation type="submission" date="2010-05" db="EMBL/GenBank/DDBJ databases">
        <title>The Genome Sequence of Thecamonas trahens ATCC 50062.</title>
        <authorList>
            <consortium name="The Broad Institute Genome Sequencing Platform"/>
            <person name="Russ C."/>
            <person name="Cuomo C."/>
            <person name="Shea T."/>
            <person name="Young S.K."/>
            <person name="Zeng Q."/>
            <person name="Koehrsen M."/>
            <person name="Haas B."/>
            <person name="Borodovsky M."/>
            <person name="Guigo R."/>
            <person name="Alvarado L."/>
            <person name="Berlin A."/>
            <person name="Bochicchio J."/>
            <person name="Borenstein D."/>
            <person name="Chapman S."/>
            <person name="Chen Z."/>
            <person name="Freedman E."/>
            <person name="Gellesch M."/>
            <person name="Goldberg J."/>
            <person name="Griggs A."/>
            <person name="Gujja S."/>
            <person name="Heilman E."/>
            <person name="Heiman D."/>
            <person name="Hepburn T."/>
            <person name="Howarth C."/>
            <person name="Jen D."/>
            <person name="Larson L."/>
            <person name="Mehta T."/>
            <person name="Park D."/>
            <person name="Pearson M."/>
            <person name="Roberts A."/>
            <person name="Saif S."/>
            <person name="Shenoy N."/>
            <person name="Sisk P."/>
            <person name="Stolte C."/>
            <person name="Sykes S."/>
            <person name="Thomson T."/>
            <person name="Walk T."/>
            <person name="White J."/>
            <person name="Yandava C."/>
            <person name="Burger G."/>
            <person name="Gray M.W."/>
            <person name="Holland P.W.H."/>
            <person name="King N."/>
            <person name="Lang F.B.F."/>
            <person name="Roger A.J."/>
            <person name="Ruiz-Trillo I."/>
            <person name="Lander E."/>
            <person name="Nusbaum C."/>
        </authorList>
    </citation>
    <scope>NUCLEOTIDE SEQUENCE [LARGE SCALE GENOMIC DNA]</scope>
    <source>
        <strain evidence="10 11">ATCC 50062</strain>
    </source>
</reference>
<feature type="coiled-coil region" evidence="7">
    <location>
        <begin position="196"/>
        <end position="230"/>
    </location>
</feature>
<sequence length="459" mass="50212">MTSEFIASTDLPERELVGLIGLVSSFEETAHTAQFRARWPSLNETLYPAAKFPEPTAFALFSYDVVTLFAHAIHAAISAETDVYDGLALMDRIAQTTFIGLTGNITLDFNYDRVSQYSVVNYQGGANMRTVGTWRVDQTLHLTTPLRFSGNTTEIPFLKEDVPTSESNTVFILVIVLSTTIVVIVGVLLLVAVLMLRRRRAQVVNLEVQNKQLNLETRALNSRLDTLSEMTSAESGRTTTSPVIDIPVNQVLSLLWRLQGTVHSPKDLQDINAAIEAIQSNVLFTPETKDANTASRDLDTREWIRATLIESPWTGEAQTGLSRAMASISLSATGKVDSLDQSGQLAATIPGLADPDFDIFTYAHTDAMPLRSIFVAIVQERGLLSVLGIDKVKFAKFAKVLDLACEGTTNAFHNVLHSAHSLQYAHYILTSSGLYNILSPLDAFAAFLLSPSKTSATRA</sequence>
<accession>A0A0L0DH66</accession>
<dbReference type="SUPFAM" id="SSF109604">
    <property type="entry name" value="HD-domain/PDEase-like"/>
    <property type="match status" value="1"/>
</dbReference>
<evidence type="ECO:0000256" key="6">
    <source>
        <dbReference type="ARBA" id="ARBA00023136"/>
    </source>
</evidence>
<dbReference type="Proteomes" id="UP000054408">
    <property type="component" value="Unassembled WGS sequence"/>
</dbReference>
<dbReference type="EMBL" id="GL349435">
    <property type="protein sequence ID" value="KNC50648.1"/>
    <property type="molecule type" value="Genomic_DNA"/>
</dbReference>